<dbReference type="AlphaFoldDB" id="A0A183Q3J6"/>
<protein>
    <submittedName>
        <fullName evidence="1">Uncharacterized protein</fullName>
    </submittedName>
</protein>
<gene>
    <name evidence="1" type="ORF">SMTD_LOCUS21182</name>
</gene>
<proteinExistence type="predicted"/>
<accession>A0A183Q3J6</accession>
<keyword evidence="2" id="KW-1185">Reference proteome</keyword>
<dbReference type="Proteomes" id="UP000269396">
    <property type="component" value="Unassembled WGS sequence"/>
</dbReference>
<organism evidence="1 2">
    <name type="scientific">Schistosoma mattheei</name>
    <dbReference type="NCBI Taxonomy" id="31246"/>
    <lineage>
        <taxon>Eukaryota</taxon>
        <taxon>Metazoa</taxon>
        <taxon>Spiralia</taxon>
        <taxon>Lophotrochozoa</taxon>
        <taxon>Platyhelminthes</taxon>
        <taxon>Trematoda</taxon>
        <taxon>Digenea</taxon>
        <taxon>Strigeidida</taxon>
        <taxon>Schistosomatoidea</taxon>
        <taxon>Schistosomatidae</taxon>
        <taxon>Schistosoma</taxon>
    </lineage>
</organism>
<evidence type="ECO:0000313" key="2">
    <source>
        <dbReference type="Proteomes" id="UP000269396"/>
    </source>
</evidence>
<name>A0A183Q3J6_9TREM</name>
<sequence length="99" mass="10296">MWSILAVAATSAFSASAGMLSSPAALPLLICLMTILISSTVGGLTSIGRSVGAASMLSGFSEAGRFKRFLKCSTQLFRCSAILAITLPYLNFAGRFGLR</sequence>
<evidence type="ECO:0000313" key="1">
    <source>
        <dbReference type="EMBL" id="VDP84311.1"/>
    </source>
</evidence>
<dbReference type="EMBL" id="UZAL01046550">
    <property type="protein sequence ID" value="VDP84311.1"/>
    <property type="molecule type" value="Genomic_DNA"/>
</dbReference>
<reference evidence="1 2" key="1">
    <citation type="submission" date="2018-11" db="EMBL/GenBank/DDBJ databases">
        <authorList>
            <consortium name="Pathogen Informatics"/>
        </authorList>
    </citation>
    <scope>NUCLEOTIDE SEQUENCE [LARGE SCALE GENOMIC DNA]</scope>
    <source>
        <strain>Denwood</strain>
        <strain evidence="2">Zambia</strain>
    </source>
</reference>